<dbReference type="AlphaFoldDB" id="A0A0M5J9W5"/>
<gene>
    <name evidence="8" type="ORF">AM592_07845</name>
</gene>
<proteinExistence type="predicted"/>
<reference evidence="9" key="1">
    <citation type="submission" date="2015-08" db="EMBL/GenBank/DDBJ databases">
        <title>Genome sequencing project for genomic taxonomy and phylogenomics of Bacillus-like bacteria.</title>
        <authorList>
            <person name="Liu B."/>
            <person name="Wang J."/>
            <person name="Zhu Y."/>
            <person name="Liu G."/>
            <person name="Chen Q."/>
            <person name="Chen Z."/>
            <person name="Lan J."/>
            <person name="Che J."/>
            <person name="Ge C."/>
            <person name="Shi H."/>
            <person name="Pan Z."/>
            <person name="Liu X."/>
        </authorList>
    </citation>
    <scope>NUCLEOTIDE SEQUENCE [LARGE SCALE GENOMIC DNA]</scope>
    <source>
        <strain evidence="9">FJAT-4402</strain>
    </source>
</reference>
<feature type="transmembrane region" description="Helical" evidence="6">
    <location>
        <begin position="53"/>
        <end position="70"/>
    </location>
</feature>
<dbReference type="GO" id="GO:0005886">
    <property type="term" value="C:plasma membrane"/>
    <property type="evidence" value="ECO:0007669"/>
    <property type="project" value="UniProtKB-SubCell"/>
</dbReference>
<keyword evidence="5 6" id="KW-0472">Membrane</keyword>
<organism evidence="8 9">
    <name type="scientific">Bacillus gobiensis</name>
    <dbReference type="NCBI Taxonomy" id="1441095"/>
    <lineage>
        <taxon>Bacteria</taxon>
        <taxon>Bacillati</taxon>
        <taxon>Bacillota</taxon>
        <taxon>Bacilli</taxon>
        <taxon>Bacillales</taxon>
        <taxon>Bacillaceae</taxon>
        <taxon>Bacillus</taxon>
    </lineage>
</organism>
<reference evidence="8 9" key="2">
    <citation type="journal article" date="2016" name="Int. J. Syst. Evol. Microbiol.">
        <title>Bacillus gobiensis sp. nov., isolated from a soil sample.</title>
        <authorList>
            <person name="Liu B."/>
            <person name="Liu G.H."/>
            <person name="Cetin S."/>
            <person name="Schumann P."/>
            <person name="Pan Z.Z."/>
            <person name="Chen Q.Q."/>
        </authorList>
    </citation>
    <scope>NUCLEOTIDE SEQUENCE [LARGE SCALE GENOMIC DNA]</scope>
    <source>
        <strain evidence="8 9">FJAT-4402</strain>
    </source>
</reference>
<dbReference type="PANTHER" id="PTHR40064">
    <property type="entry name" value="MEMBRANE PROTEIN-RELATED"/>
    <property type="match status" value="1"/>
</dbReference>
<evidence type="ECO:0000256" key="2">
    <source>
        <dbReference type="ARBA" id="ARBA00022475"/>
    </source>
</evidence>
<dbReference type="STRING" id="1441095.AM592_07845"/>
<evidence type="ECO:0000256" key="4">
    <source>
        <dbReference type="ARBA" id="ARBA00022989"/>
    </source>
</evidence>
<feature type="transmembrane region" description="Helical" evidence="6">
    <location>
        <begin position="100"/>
        <end position="119"/>
    </location>
</feature>
<dbReference type="RefSeq" id="WP_053603277.1">
    <property type="nucleotide sequence ID" value="NZ_CP012600.1"/>
</dbReference>
<dbReference type="InterPro" id="IPR052984">
    <property type="entry name" value="UPF0421"/>
</dbReference>
<dbReference type="InterPro" id="IPR010343">
    <property type="entry name" value="ArAE_1"/>
</dbReference>
<dbReference type="PATRIC" id="fig|1441095.3.peg.1724"/>
<evidence type="ECO:0000256" key="6">
    <source>
        <dbReference type="SAM" id="Phobius"/>
    </source>
</evidence>
<dbReference type="InterPro" id="IPR021062">
    <property type="entry name" value="ArAE_1_C"/>
</dbReference>
<feature type="transmembrane region" description="Helical" evidence="6">
    <location>
        <begin position="125"/>
        <end position="142"/>
    </location>
</feature>
<evidence type="ECO:0000259" key="7">
    <source>
        <dbReference type="Pfam" id="PF11728"/>
    </source>
</evidence>
<accession>A0A0M5J9W5</accession>
<dbReference type="Proteomes" id="UP000067625">
    <property type="component" value="Chromosome"/>
</dbReference>
<evidence type="ECO:0000313" key="9">
    <source>
        <dbReference type="Proteomes" id="UP000067625"/>
    </source>
</evidence>
<dbReference type="Pfam" id="PF11728">
    <property type="entry name" value="ArAE_1_C"/>
    <property type="match status" value="1"/>
</dbReference>
<keyword evidence="9" id="KW-1185">Reference proteome</keyword>
<keyword evidence="3 6" id="KW-0812">Transmembrane</keyword>
<dbReference type="InterPro" id="IPR038323">
    <property type="entry name" value="ArAE_1_C_sf"/>
</dbReference>
<evidence type="ECO:0000256" key="1">
    <source>
        <dbReference type="ARBA" id="ARBA00004651"/>
    </source>
</evidence>
<dbReference type="PANTHER" id="PTHR40064:SF1">
    <property type="entry name" value="MEMBRANE PROTEIN"/>
    <property type="match status" value="1"/>
</dbReference>
<dbReference type="OrthoDB" id="357521at2"/>
<dbReference type="Pfam" id="PF06081">
    <property type="entry name" value="ArAE_1"/>
    <property type="match status" value="1"/>
</dbReference>
<sequence length="324" mass="37529">MFKIGYRTVKTALGTALAIFTAQLLNLHNFASAGIITILCIQVTQKRSLQASWARFAACCIAIILSYLVFEFLGYNPFAIGILILLFIPLTVYTKVKEGVVTSSVIILHLYMSNGITLSLIKNELMLLIIGIIFALVMNLYMPNLEKDLKAYQQKIEDDFAEIFEKIENYLLTGKQDWTGKEIHKTHDHINKAKSLAFRDVENHMMRHENLYYHYFKMREKQFEIIERSLPILTSIPISGEQSKKIAVFIRDLKEHIHPGNTAHKFLRELCEMREEFKDMPLPKTREEFEVRAALFHFIGEMEQYLVIKSYFKGLKPAKKLKDA</sequence>
<evidence type="ECO:0000256" key="5">
    <source>
        <dbReference type="ARBA" id="ARBA00023136"/>
    </source>
</evidence>
<comment type="subcellular location">
    <subcellularLocation>
        <location evidence="1">Cell membrane</location>
        <topology evidence="1">Multi-pass membrane protein</topology>
    </subcellularLocation>
</comment>
<feature type="transmembrane region" description="Helical" evidence="6">
    <location>
        <begin position="76"/>
        <end position="93"/>
    </location>
</feature>
<keyword evidence="4 6" id="KW-1133">Transmembrane helix</keyword>
<name>A0A0M5J9W5_9BACI</name>
<evidence type="ECO:0000256" key="3">
    <source>
        <dbReference type="ARBA" id="ARBA00022692"/>
    </source>
</evidence>
<protein>
    <recommendedName>
        <fullName evidence="7">Putative aromatic acid exporter C-terminal domain-containing protein</fullName>
    </recommendedName>
</protein>
<keyword evidence="2" id="KW-1003">Cell membrane</keyword>
<evidence type="ECO:0000313" key="8">
    <source>
        <dbReference type="EMBL" id="ALC81519.1"/>
    </source>
</evidence>
<feature type="domain" description="Putative aromatic acid exporter C-terminal" evidence="7">
    <location>
        <begin position="146"/>
        <end position="310"/>
    </location>
</feature>
<dbReference type="EMBL" id="CP012600">
    <property type="protein sequence ID" value="ALC81519.1"/>
    <property type="molecule type" value="Genomic_DNA"/>
</dbReference>
<dbReference type="Gene3D" id="1.20.120.940">
    <property type="entry name" value="Putative aromatic acid exporter, C-terminal domain"/>
    <property type="match status" value="1"/>
</dbReference>